<dbReference type="InterPro" id="IPR006500">
    <property type="entry name" value="Helicase_put_C_phage/plasmid"/>
</dbReference>
<dbReference type="InterPro" id="IPR027417">
    <property type="entry name" value="P-loop_NTPase"/>
</dbReference>
<evidence type="ECO:0000256" key="2">
    <source>
        <dbReference type="ARBA" id="ARBA00022801"/>
    </source>
</evidence>
<dbReference type="InterPro" id="IPR051620">
    <property type="entry name" value="ORF904-like_C"/>
</dbReference>
<dbReference type="PROSITE" id="PS51206">
    <property type="entry name" value="SF3_HELICASE_1"/>
    <property type="match status" value="1"/>
</dbReference>
<dbReference type="OrthoDB" id="9763644at2"/>
<dbReference type="RefSeq" id="WP_129218827.1">
    <property type="nucleotide sequence ID" value="NZ_QYBC01000006.1"/>
</dbReference>
<dbReference type="PANTHER" id="PTHR35372:SF2">
    <property type="entry name" value="SF3 HELICASE DOMAIN-CONTAINING PROTEIN"/>
    <property type="match status" value="1"/>
</dbReference>
<dbReference type="AlphaFoldDB" id="A0A4Q2RHX5"/>
<dbReference type="SMART" id="SM00943">
    <property type="entry name" value="Prim-Pol"/>
    <property type="match status" value="1"/>
</dbReference>
<keyword evidence="6" id="KW-1185">Reference proteome</keyword>
<dbReference type="NCBIfam" id="NF011296">
    <property type="entry name" value="PRK14709.1"/>
    <property type="match status" value="1"/>
</dbReference>
<dbReference type="SUPFAM" id="SSF56747">
    <property type="entry name" value="Prim-pol domain"/>
    <property type="match status" value="1"/>
</dbReference>
<dbReference type="GO" id="GO:0016787">
    <property type="term" value="F:hydrolase activity"/>
    <property type="evidence" value="ECO:0007669"/>
    <property type="project" value="UniProtKB-KW"/>
</dbReference>
<keyword evidence="2" id="KW-0378">Hydrolase</keyword>
<keyword evidence="1" id="KW-0547">Nucleotide-binding</keyword>
<dbReference type="Pfam" id="PF09250">
    <property type="entry name" value="Prim-Pol"/>
    <property type="match status" value="1"/>
</dbReference>
<accession>A0A4Q2RHX5</accession>
<dbReference type="Gene3D" id="3.40.50.300">
    <property type="entry name" value="P-loop containing nucleotide triphosphate hydrolases"/>
    <property type="match status" value="1"/>
</dbReference>
<evidence type="ECO:0000256" key="3">
    <source>
        <dbReference type="ARBA" id="ARBA00022840"/>
    </source>
</evidence>
<dbReference type="Pfam" id="PF19263">
    <property type="entry name" value="DUF5906"/>
    <property type="match status" value="1"/>
</dbReference>
<comment type="caution">
    <text evidence="5">The sequence shown here is derived from an EMBL/GenBank/DDBJ whole genome shotgun (WGS) entry which is preliminary data.</text>
</comment>
<evidence type="ECO:0000256" key="1">
    <source>
        <dbReference type="ARBA" id="ARBA00022741"/>
    </source>
</evidence>
<dbReference type="EMBL" id="QYBC01000006">
    <property type="protein sequence ID" value="RYB05718.1"/>
    <property type="molecule type" value="Genomic_DNA"/>
</dbReference>
<proteinExistence type="predicted"/>
<evidence type="ECO:0000313" key="5">
    <source>
        <dbReference type="EMBL" id="RYB05718.1"/>
    </source>
</evidence>
<dbReference type="GO" id="GO:0005524">
    <property type="term" value="F:ATP binding"/>
    <property type="evidence" value="ECO:0007669"/>
    <property type="project" value="UniProtKB-KW"/>
</dbReference>
<dbReference type="InterPro" id="IPR014818">
    <property type="entry name" value="Phage/plasmid_primase_P4_C"/>
</dbReference>
<sequence length="738" mass="80173">MTGALLPVALDLIRRGWAPLPIPYQTKRPRIEKWPELRISADKAGLYFDQPTQNIGVLLGQASGGLTDVDLDCSEAADLAPFFLPETGATFGRAGRRRSHYLYMTALSTETDAKAIEFHDPTRGREAGSMLVEIRIGGGDKGAQTIMPGSTHVSGEPITWDKDGGAARLDSATLKTAVGRLAAAALLARHWNVEGRRHNAAVVLGGLLARLEWPDHEAETFIEAVVEEAGDEEVDDRKRAVMDAIATRRGGGKVTGYPKLKSTFGEPIAKAVVDWLGYDARKEKNEGATTDGRNTPLPTEDSAATMFADQYRGALRFCHSHGSWFQWTGTLWAQNRTGLAFHYARELARELGRMDKEAEATTGRAAFAGAVERFARTDPTFAVQAEAWDRNPLLLGTPGGTVDLETGELRPAKPTDGITKSTAVAPAPTPACPTWLRFLEQATGGDAEMVQFLRAWFGYCLTGLTREHALVFVHGPGGNGKSVFVNVITGILGTYATTAAMQTFTASTGAGHPTDIAMLKGARLVSASETEEGAQWAEARIKSLTGGDTVSARFMRQDFFSFVPAFKLLFVGNHRPGLRNVDDAARRRFNLIPFIHKPDRPDRHLEDKLKAEWPGILRWAIEGCLLWQVAGLPRPASLTAATADYFDAQDVFGAWLAEECEVAPGDQRRTATSAELFLSWQHHAKIAGEPAGTKRSFAEQLIRRGLEPHKGAKGARVYVGIRLRASAAFDHNNIASVA</sequence>
<gene>
    <name evidence="5" type="ORF">D3272_09040</name>
</gene>
<dbReference type="PANTHER" id="PTHR35372">
    <property type="entry name" value="ATP BINDING PROTEIN-RELATED"/>
    <property type="match status" value="1"/>
</dbReference>
<dbReference type="SUPFAM" id="SSF52540">
    <property type="entry name" value="P-loop containing nucleoside triphosphate hydrolases"/>
    <property type="match status" value="1"/>
</dbReference>
<evidence type="ECO:0000259" key="4">
    <source>
        <dbReference type="PROSITE" id="PS51206"/>
    </source>
</evidence>
<organism evidence="5 6">
    <name type="scientific">Lichenibacterium ramalinae</name>
    <dbReference type="NCBI Taxonomy" id="2316527"/>
    <lineage>
        <taxon>Bacteria</taxon>
        <taxon>Pseudomonadati</taxon>
        <taxon>Pseudomonadota</taxon>
        <taxon>Alphaproteobacteria</taxon>
        <taxon>Hyphomicrobiales</taxon>
        <taxon>Lichenihabitantaceae</taxon>
        <taxon>Lichenibacterium</taxon>
    </lineage>
</organism>
<dbReference type="Proteomes" id="UP000289411">
    <property type="component" value="Unassembled WGS sequence"/>
</dbReference>
<dbReference type="InterPro" id="IPR045455">
    <property type="entry name" value="NrS-1_pol-like_helicase"/>
</dbReference>
<keyword evidence="3" id="KW-0067">ATP-binding</keyword>
<name>A0A4Q2RHX5_9HYPH</name>
<dbReference type="Pfam" id="PF08706">
    <property type="entry name" value="D5_N"/>
    <property type="match status" value="1"/>
</dbReference>
<reference evidence="5 6" key="1">
    <citation type="submission" date="2018-09" db="EMBL/GenBank/DDBJ databases">
        <authorList>
            <person name="Grouzdev D.S."/>
            <person name="Krutkina M.S."/>
        </authorList>
    </citation>
    <scope>NUCLEOTIDE SEQUENCE [LARGE SCALE GENOMIC DNA]</scope>
    <source>
        <strain evidence="5 6">RmlP001</strain>
    </source>
</reference>
<evidence type="ECO:0000313" key="6">
    <source>
        <dbReference type="Proteomes" id="UP000289411"/>
    </source>
</evidence>
<dbReference type="InterPro" id="IPR015330">
    <property type="entry name" value="DNA_primase/pol_bifunc_N"/>
</dbReference>
<dbReference type="NCBIfam" id="TIGR01613">
    <property type="entry name" value="primase_Cterm"/>
    <property type="match status" value="1"/>
</dbReference>
<dbReference type="SMART" id="SM00885">
    <property type="entry name" value="D5_N"/>
    <property type="match status" value="1"/>
</dbReference>
<reference evidence="5 6" key="2">
    <citation type="submission" date="2019-02" db="EMBL/GenBank/DDBJ databases">
        <title>'Lichenibacterium ramalinii' gen. nov. sp. nov., 'Lichenibacterium minor' gen. nov. sp. nov.</title>
        <authorList>
            <person name="Pankratov T."/>
        </authorList>
    </citation>
    <scope>NUCLEOTIDE SEQUENCE [LARGE SCALE GENOMIC DNA]</scope>
    <source>
        <strain evidence="5 6">RmlP001</strain>
    </source>
</reference>
<protein>
    <recommendedName>
        <fullName evidence="4">SF3 helicase domain-containing protein</fullName>
    </recommendedName>
</protein>
<feature type="domain" description="SF3 helicase" evidence="4">
    <location>
        <begin position="448"/>
        <end position="607"/>
    </location>
</feature>
<dbReference type="InterPro" id="IPR014015">
    <property type="entry name" value="Helicase_SF3_DNA-vir"/>
</dbReference>